<reference evidence="1 2" key="1">
    <citation type="submission" date="2010-01" db="EMBL/GenBank/DDBJ databases">
        <authorList>
            <person name="Weinstock G."/>
            <person name="Sodergren E."/>
            <person name="Clifton S."/>
            <person name="Fulton L."/>
            <person name="Fulton B."/>
            <person name="Courtney L."/>
            <person name="Fronick C."/>
            <person name="Harrison M."/>
            <person name="Strong C."/>
            <person name="Farmer C."/>
            <person name="Delahaunty K."/>
            <person name="Markovic C."/>
            <person name="Hall O."/>
            <person name="Minx P."/>
            <person name="Tomlinson C."/>
            <person name="Mitreva M."/>
            <person name="Nelson J."/>
            <person name="Hou S."/>
            <person name="Wollam A."/>
            <person name="Pepin K.H."/>
            <person name="Johnson M."/>
            <person name="Bhonagiri V."/>
            <person name="Nash W.E."/>
            <person name="Warren W."/>
            <person name="Chinwalla A."/>
            <person name="Mardis E.R."/>
            <person name="Wilson R.K."/>
        </authorList>
    </citation>
    <scope>NUCLEOTIDE SEQUENCE [LARGE SCALE GENOMIC DNA]</scope>
    <source>
        <strain evidence="1 2">DSM 13479</strain>
    </source>
</reference>
<dbReference type="HOGENOM" id="CLU_3310967_0_0_9"/>
<protein>
    <submittedName>
        <fullName evidence="1">Uncharacterized protein</fullName>
    </submittedName>
</protein>
<comment type="caution">
    <text evidence="1">The sequence shown here is derived from an EMBL/GenBank/DDBJ whole genome shotgun (WGS) entry which is preliminary data.</text>
</comment>
<name>D3A8U8_9FIRM</name>
<dbReference type="Proteomes" id="UP000004968">
    <property type="component" value="Unassembled WGS sequence"/>
</dbReference>
<evidence type="ECO:0000313" key="2">
    <source>
        <dbReference type="Proteomes" id="UP000004968"/>
    </source>
</evidence>
<sequence>MSSGSCSIKKSIAGGGMEGNRENICIWNRMENFGDPFYC</sequence>
<dbReference type="AlphaFoldDB" id="D3A8U8"/>
<evidence type="ECO:0000313" key="1">
    <source>
        <dbReference type="EMBL" id="EFD01753.1"/>
    </source>
</evidence>
<gene>
    <name evidence="1" type="ORF">CLOSTHATH_00011</name>
</gene>
<dbReference type="EMBL" id="ACIO01000001">
    <property type="protein sequence ID" value="EFD01753.1"/>
    <property type="molecule type" value="Genomic_DNA"/>
</dbReference>
<proteinExistence type="predicted"/>
<accession>D3A8U8</accession>
<organism evidence="1 2">
    <name type="scientific">Hungatella hathewayi DSM 13479</name>
    <dbReference type="NCBI Taxonomy" id="566550"/>
    <lineage>
        <taxon>Bacteria</taxon>
        <taxon>Bacillati</taxon>
        <taxon>Bacillota</taxon>
        <taxon>Clostridia</taxon>
        <taxon>Lachnospirales</taxon>
        <taxon>Lachnospiraceae</taxon>
        <taxon>Hungatella</taxon>
    </lineage>
</organism>